<dbReference type="EMBL" id="CAXDID020000255">
    <property type="protein sequence ID" value="CAL6065366.1"/>
    <property type="molecule type" value="Genomic_DNA"/>
</dbReference>
<evidence type="ECO:0000313" key="1">
    <source>
        <dbReference type="EMBL" id="CAI9940932.1"/>
    </source>
</evidence>
<evidence type="ECO:0000313" key="2">
    <source>
        <dbReference type="EMBL" id="CAL6065366.1"/>
    </source>
</evidence>
<organism evidence="1">
    <name type="scientific">Hexamita inflata</name>
    <dbReference type="NCBI Taxonomy" id="28002"/>
    <lineage>
        <taxon>Eukaryota</taxon>
        <taxon>Metamonada</taxon>
        <taxon>Diplomonadida</taxon>
        <taxon>Hexamitidae</taxon>
        <taxon>Hexamitinae</taxon>
        <taxon>Hexamita</taxon>
    </lineage>
</organism>
<gene>
    <name evidence="1" type="ORF">HINF_LOCUS28577</name>
    <name evidence="2" type="ORF">HINF_LOCUS51804</name>
</gene>
<name>A0AA86U7R7_9EUKA</name>
<dbReference type="Proteomes" id="UP001642409">
    <property type="component" value="Unassembled WGS sequence"/>
</dbReference>
<dbReference type="AlphaFoldDB" id="A0AA86U7R7"/>
<proteinExistence type="predicted"/>
<reference evidence="1" key="1">
    <citation type="submission" date="2023-06" db="EMBL/GenBank/DDBJ databases">
        <authorList>
            <person name="Kurt Z."/>
        </authorList>
    </citation>
    <scope>NUCLEOTIDE SEQUENCE</scope>
</reference>
<sequence>MAYIQKQSYGQLQISWDDSIQSLQSTPVQITAYQQQIVIDCKSHDFDFRTLGSAGILEINNSTVDLSLITGQFRKVKLNNCICFNKALFTTEQLFIENCSLNLQLVNHLNAKITLSTSLIPNQFVNHLVLKNASFHSSELKFDFEQLTLLNCNVVNDQQSNIILNKLNLVQTRFDFKFVTVKQLSINESIISNFNVMQQTNMNKLIGVQFVNSFLERRQQYNVQSNINNKQLMEIKQMNEHKIKQRNEKAEMFQKMVQLVQIKGSE</sequence>
<evidence type="ECO:0000313" key="3">
    <source>
        <dbReference type="Proteomes" id="UP001642409"/>
    </source>
</evidence>
<dbReference type="EMBL" id="CATOUU010000686">
    <property type="protein sequence ID" value="CAI9940932.1"/>
    <property type="molecule type" value="Genomic_DNA"/>
</dbReference>
<protein>
    <submittedName>
        <fullName evidence="2">Hypothetical_protein</fullName>
    </submittedName>
</protein>
<comment type="caution">
    <text evidence="1">The sequence shown here is derived from an EMBL/GenBank/DDBJ whole genome shotgun (WGS) entry which is preliminary data.</text>
</comment>
<keyword evidence="3" id="KW-1185">Reference proteome</keyword>
<accession>A0AA86U7R7</accession>
<reference evidence="2 3" key="2">
    <citation type="submission" date="2024-07" db="EMBL/GenBank/DDBJ databases">
        <authorList>
            <person name="Akdeniz Z."/>
        </authorList>
    </citation>
    <scope>NUCLEOTIDE SEQUENCE [LARGE SCALE GENOMIC DNA]</scope>
</reference>